<dbReference type="InterPro" id="IPR014777">
    <property type="entry name" value="4pyrrole_Mease_sub1"/>
</dbReference>
<keyword evidence="5" id="KW-0627">Porphyrin biosynthesis</keyword>
<dbReference type="NCBIfam" id="TIGR01469">
    <property type="entry name" value="cobA_cysG_Cterm"/>
    <property type="match status" value="1"/>
</dbReference>
<accession>A0A9D1FFP3</accession>
<dbReference type="Proteomes" id="UP000824001">
    <property type="component" value="Unassembled WGS sequence"/>
</dbReference>
<dbReference type="GO" id="GO:0004852">
    <property type="term" value="F:uroporphyrinogen-III synthase activity"/>
    <property type="evidence" value="ECO:0007669"/>
    <property type="project" value="InterPro"/>
</dbReference>
<gene>
    <name evidence="9" type="primary">cobA</name>
    <name evidence="9" type="ORF">IAC18_07965</name>
</gene>
<dbReference type="InterPro" id="IPR014776">
    <property type="entry name" value="4pyrrole_Mease_sub2"/>
</dbReference>
<dbReference type="GO" id="GO:0004851">
    <property type="term" value="F:uroporphyrin-III C-methyltransferase activity"/>
    <property type="evidence" value="ECO:0007669"/>
    <property type="project" value="UniProtKB-EC"/>
</dbReference>
<dbReference type="EMBL" id="DVJK01000225">
    <property type="protein sequence ID" value="HIS67486.1"/>
    <property type="molecule type" value="Genomic_DNA"/>
</dbReference>
<dbReference type="AlphaFoldDB" id="A0A9D1FFP3"/>
<feature type="non-terminal residue" evidence="9">
    <location>
        <position position="405"/>
    </location>
</feature>
<dbReference type="Gene3D" id="3.40.50.10090">
    <property type="match status" value="1"/>
</dbReference>
<reference evidence="9" key="1">
    <citation type="submission" date="2020-10" db="EMBL/GenBank/DDBJ databases">
        <authorList>
            <person name="Gilroy R."/>
        </authorList>
    </citation>
    <scope>NUCLEOTIDE SEQUENCE</scope>
    <source>
        <strain evidence="9">ChiHjej10B9-9673</strain>
    </source>
</reference>
<evidence type="ECO:0000256" key="5">
    <source>
        <dbReference type="ARBA" id="ARBA00023244"/>
    </source>
</evidence>
<organism evidence="9 10">
    <name type="scientific">Candidatus Scatomorpha merdipullorum</name>
    <dbReference type="NCBI Taxonomy" id="2840927"/>
    <lineage>
        <taxon>Bacteria</taxon>
        <taxon>Bacillati</taxon>
        <taxon>Bacillota</taxon>
        <taxon>Clostridia</taxon>
        <taxon>Eubacteriales</taxon>
        <taxon>Candidatus Scatomorpha</taxon>
    </lineage>
</organism>
<evidence type="ECO:0000259" key="8">
    <source>
        <dbReference type="Pfam" id="PF02602"/>
    </source>
</evidence>
<dbReference type="SUPFAM" id="SSF53790">
    <property type="entry name" value="Tetrapyrrole methylase"/>
    <property type="match status" value="1"/>
</dbReference>
<dbReference type="GO" id="GO:0019354">
    <property type="term" value="P:siroheme biosynthetic process"/>
    <property type="evidence" value="ECO:0007669"/>
    <property type="project" value="InterPro"/>
</dbReference>
<evidence type="ECO:0000313" key="9">
    <source>
        <dbReference type="EMBL" id="HIS67486.1"/>
    </source>
</evidence>
<comment type="caution">
    <text evidence="9">The sequence shown here is derived from an EMBL/GenBank/DDBJ whole genome shotgun (WGS) entry which is preliminary data.</text>
</comment>
<evidence type="ECO:0000256" key="2">
    <source>
        <dbReference type="ARBA" id="ARBA00022603"/>
    </source>
</evidence>
<dbReference type="EC" id="2.1.1.107" evidence="1"/>
<dbReference type="InterPro" id="IPR035996">
    <property type="entry name" value="4pyrrol_Methylase_sf"/>
</dbReference>
<dbReference type="InterPro" id="IPR006366">
    <property type="entry name" value="CobA/CysG_C"/>
</dbReference>
<dbReference type="InterPro" id="IPR003043">
    <property type="entry name" value="Uropor_MeTrfase_CS"/>
</dbReference>
<dbReference type="PROSITE" id="PS00840">
    <property type="entry name" value="SUMT_2"/>
    <property type="match status" value="1"/>
</dbReference>
<evidence type="ECO:0000256" key="3">
    <source>
        <dbReference type="ARBA" id="ARBA00022679"/>
    </source>
</evidence>
<feature type="domain" description="Tetrapyrrole methylase" evidence="7">
    <location>
        <begin position="5"/>
        <end position="214"/>
    </location>
</feature>
<evidence type="ECO:0000256" key="1">
    <source>
        <dbReference type="ARBA" id="ARBA00012162"/>
    </source>
</evidence>
<evidence type="ECO:0000256" key="6">
    <source>
        <dbReference type="RuleBase" id="RU003960"/>
    </source>
</evidence>
<dbReference type="InterPro" id="IPR036108">
    <property type="entry name" value="4pyrrol_syn_uPrphyn_synt_sf"/>
</dbReference>
<protein>
    <recommendedName>
        <fullName evidence="1">uroporphyrinogen-III C-methyltransferase</fullName>
        <ecNumber evidence="1">2.1.1.107</ecNumber>
    </recommendedName>
</protein>
<sequence length="405" mass="41898">MSGLVSLVGAGPGPGLITLLGLERLRACDAVVFDELIDAELLREAPPGAELIAMGKRAGRPSAAQGEIIETLLRLAAEGKRVVRLKGGDPLVFGRGGEELEALNAAGAACELIPGVTSAAAVPALCGIPVTQRRLARGFAVITAQTADSEALPEYFGALADFPGTLCVLMGLGRLREIAESLVRAGMAAETPCAVAAAGNAGERRCVRGTLADIAKRAEGFAPPAVIVIGEAAALDLSPVKGLPLAGKRVGLTGTRRMNAKLSRELIRLGAEPFTACELVLSPLPAADETPAGCGCLVFTSAEGVRLYFERLLRKGLDARALGGVKTACVGRATAAELRRHGLIADLVPAEQTTEALARLLLERLPERCSVALYRSDMGEAALAAALSARFELRDIRAYTAAPGD</sequence>
<dbReference type="PANTHER" id="PTHR45790:SF3">
    <property type="entry name" value="S-ADENOSYL-L-METHIONINE-DEPENDENT UROPORPHYRINOGEN III METHYLTRANSFERASE, CHLOROPLASTIC"/>
    <property type="match status" value="1"/>
</dbReference>
<dbReference type="PANTHER" id="PTHR45790">
    <property type="entry name" value="SIROHEME SYNTHASE-RELATED"/>
    <property type="match status" value="1"/>
</dbReference>
<proteinExistence type="inferred from homology"/>
<dbReference type="InterPro" id="IPR000878">
    <property type="entry name" value="4pyrrol_Mease"/>
</dbReference>
<keyword evidence="3 6" id="KW-0808">Transferase</keyword>
<dbReference type="SUPFAM" id="SSF69618">
    <property type="entry name" value="HemD-like"/>
    <property type="match status" value="1"/>
</dbReference>
<dbReference type="FunFam" id="3.40.1010.10:FF:000001">
    <property type="entry name" value="Siroheme synthase"/>
    <property type="match status" value="1"/>
</dbReference>
<dbReference type="GO" id="GO:0032259">
    <property type="term" value="P:methylation"/>
    <property type="evidence" value="ECO:0007669"/>
    <property type="project" value="UniProtKB-KW"/>
</dbReference>
<evidence type="ECO:0000313" key="10">
    <source>
        <dbReference type="Proteomes" id="UP000824001"/>
    </source>
</evidence>
<name>A0A9D1FFP3_9FIRM</name>
<keyword evidence="2 6" id="KW-0489">Methyltransferase</keyword>
<dbReference type="CDD" id="cd11642">
    <property type="entry name" value="SUMT"/>
    <property type="match status" value="1"/>
</dbReference>
<reference evidence="9" key="2">
    <citation type="journal article" date="2021" name="PeerJ">
        <title>Extensive microbial diversity within the chicken gut microbiome revealed by metagenomics and culture.</title>
        <authorList>
            <person name="Gilroy R."/>
            <person name="Ravi A."/>
            <person name="Getino M."/>
            <person name="Pursley I."/>
            <person name="Horton D.L."/>
            <person name="Alikhan N.F."/>
            <person name="Baker D."/>
            <person name="Gharbi K."/>
            <person name="Hall N."/>
            <person name="Watson M."/>
            <person name="Adriaenssens E.M."/>
            <person name="Foster-Nyarko E."/>
            <person name="Jarju S."/>
            <person name="Secka A."/>
            <person name="Antonio M."/>
            <person name="Oren A."/>
            <person name="Chaudhuri R.R."/>
            <person name="La Ragione R."/>
            <person name="Hildebrand F."/>
            <person name="Pallen M.J."/>
        </authorList>
    </citation>
    <scope>NUCLEOTIDE SEQUENCE</scope>
    <source>
        <strain evidence="9">ChiHjej10B9-9673</strain>
    </source>
</reference>
<dbReference type="Pfam" id="PF00590">
    <property type="entry name" value="TP_methylase"/>
    <property type="match status" value="1"/>
</dbReference>
<evidence type="ECO:0000256" key="4">
    <source>
        <dbReference type="ARBA" id="ARBA00022691"/>
    </source>
</evidence>
<keyword evidence="4" id="KW-0949">S-adenosyl-L-methionine</keyword>
<evidence type="ECO:0000259" key="7">
    <source>
        <dbReference type="Pfam" id="PF00590"/>
    </source>
</evidence>
<dbReference type="Gene3D" id="3.40.1010.10">
    <property type="entry name" value="Cobalt-precorrin-4 Transmethylase, Domain 1"/>
    <property type="match status" value="1"/>
</dbReference>
<dbReference type="Pfam" id="PF02602">
    <property type="entry name" value="HEM4"/>
    <property type="match status" value="1"/>
</dbReference>
<comment type="similarity">
    <text evidence="6">Belongs to the precorrin methyltransferase family.</text>
</comment>
<dbReference type="InterPro" id="IPR003754">
    <property type="entry name" value="4pyrrol_synth_uPrphyn_synth"/>
</dbReference>
<dbReference type="NCBIfam" id="NF004790">
    <property type="entry name" value="PRK06136.1"/>
    <property type="match status" value="1"/>
</dbReference>
<dbReference type="Gene3D" id="3.30.950.10">
    <property type="entry name" value="Methyltransferase, Cobalt-precorrin-4 Transmethylase, Domain 2"/>
    <property type="match status" value="1"/>
</dbReference>
<feature type="domain" description="Tetrapyrrole biosynthesis uroporphyrinogen III synthase" evidence="8">
    <location>
        <begin position="262"/>
        <end position="401"/>
    </location>
</feature>
<dbReference type="InterPro" id="IPR050161">
    <property type="entry name" value="Siro_Cobalamin_biosynth"/>
</dbReference>